<accession>B7LQH3</accession>
<keyword evidence="1" id="KW-0812">Transmembrane</keyword>
<evidence type="ECO:0000313" key="2">
    <source>
        <dbReference type="EMBL" id="CAQ90533.1"/>
    </source>
</evidence>
<organism evidence="2 3">
    <name type="scientific">Escherichia fergusonii (strain ATCC 35469 / DSM 13698 / CCUG 18766 / IAM 14443 / JCM 21226 / LMG 7866 / NBRC 102419 / NCTC 12128 / CDC 0568-73)</name>
    <dbReference type="NCBI Taxonomy" id="585054"/>
    <lineage>
        <taxon>Bacteria</taxon>
        <taxon>Pseudomonadati</taxon>
        <taxon>Pseudomonadota</taxon>
        <taxon>Gammaproteobacteria</taxon>
        <taxon>Enterobacterales</taxon>
        <taxon>Enterobacteriaceae</taxon>
        <taxon>Escherichia</taxon>
    </lineage>
</organism>
<reference evidence="3" key="1">
    <citation type="journal article" date="2009" name="PLoS Genet.">
        <title>Organised genome dynamics in the Escherichia coli species results in highly diverse adaptive paths.</title>
        <authorList>
            <person name="Touchon M."/>
            <person name="Hoede C."/>
            <person name="Tenaillon O."/>
            <person name="Barbe V."/>
            <person name="Baeriswyl S."/>
            <person name="Bidet P."/>
            <person name="Bingen E."/>
            <person name="Bonacorsi S."/>
            <person name="Bouchier C."/>
            <person name="Bouvet O."/>
            <person name="Calteau A."/>
            <person name="Chiapello H."/>
            <person name="Clermont O."/>
            <person name="Cruveiller S."/>
            <person name="Danchin A."/>
            <person name="Diard M."/>
            <person name="Dossat C."/>
            <person name="Karoui M.E."/>
            <person name="Frapy E."/>
            <person name="Garry L."/>
            <person name="Ghigo J.M."/>
            <person name="Gilles A.M."/>
            <person name="Johnson J."/>
            <person name="Le Bouguenec C."/>
            <person name="Lescat M."/>
            <person name="Mangenot S."/>
            <person name="Martinez-Jehanne V."/>
            <person name="Matic I."/>
            <person name="Nassif X."/>
            <person name="Oztas S."/>
            <person name="Petit M.A."/>
            <person name="Pichon C."/>
            <person name="Rouy Z."/>
            <person name="Ruf C.S."/>
            <person name="Schneider D."/>
            <person name="Tourret J."/>
            <person name="Vacherie B."/>
            <person name="Vallenet D."/>
            <person name="Medigue C."/>
            <person name="Rocha E.P.C."/>
            <person name="Denamur E."/>
        </authorList>
    </citation>
    <scope>NUCLEOTIDE SEQUENCE [LARGE SCALE GENOMIC DNA]</scope>
    <source>
        <strain evidence="3">ATCC 35469 / DSM 13698 / BCRC 15582 / CCUG 18766 / IAM 14443 / JCM 21226 / LMG 7866 / NBRC 102419 / NCTC 12128 / CDC 0568-73</strain>
    </source>
</reference>
<feature type="transmembrane region" description="Helical" evidence="1">
    <location>
        <begin position="33"/>
        <end position="51"/>
    </location>
</feature>
<gene>
    <name evidence="2" type="ordered locus">EFER_3040</name>
</gene>
<keyword evidence="1" id="KW-0472">Membrane</keyword>
<name>B7LQH3_ESCF3</name>
<dbReference type="KEGG" id="efe:EFER_3040"/>
<evidence type="ECO:0000313" key="3">
    <source>
        <dbReference type="Proteomes" id="UP000000745"/>
    </source>
</evidence>
<dbReference type="AlphaFoldDB" id="B7LQH3"/>
<sequence>MIVGIIKLALLGITAISVCMVLLNLILHGWSGFFFHCCLICLGLLASCLVVNKN</sequence>
<protein>
    <submittedName>
        <fullName evidence="2">Uncharacterized protein</fullName>
    </submittedName>
</protein>
<dbReference type="EMBL" id="CU928158">
    <property type="protein sequence ID" value="CAQ90533.1"/>
    <property type="molecule type" value="Genomic_DNA"/>
</dbReference>
<dbReference type="Proteomes" id="UP000000745">
    <property type="component" value="Chromosome"/>
</dbReference>
<dbReference type="HOGENOM" id="CLU_213203_0_0_6"/>
<evidence type="ECO:0000256" key="1">
    <source>
        <dbReference type="SAM" id="Phobius"/>
    </source>
</evidence>
<keyword evidence="1" id="KW-1133">Transmembrane helix</keyword>
<proteinExistence type="predicted"/>
<keyword evidence="3" id="KW-1185">Reference proteome</keyword>
<feature type="transmembrane region" description="Helical" evidence="1">
    <location>
        <begin position="7"/>
        <end position="27"/>
    </location>
</feature>